<dbReference type="RefSeq" id="WP_301664106.1">
    <property type="nucleotide sequence ID" value="NZ_VCYH01000005.1"/>
</dbReference>
<sequence>MDYRALLHPARVKPLTAWSIGGSLIGIGAAARQARYVGVDWPLLLIALGDRVDAARQACLRDGGTKLEASTGALRPGQFYLSIAYSFALPLVRLGVSVHHDPGSSRGWPL</sequence>
<organism evidence="1 2">
    <name type="scientific">Methanoculleus frigidifontis</name>
    <dbReference type="NCBI Taxonomy" id="2584085"/>
    <lineage>
        <taxon>Archaea</taxon>
        <taxon>Methanobacteriati</taxon>
        <taxon>Methanobacteriota</taxon>
        <taxon>Stenosarchaea group</taxon>
        <taxon>Methanomicrobia</taxon>
        <taxon>Methanomicrobiales</taxon>
        <taxon>Methanomicrobiaceae</taxon>
        <taxon>Methanoculleus</taxon>
    </lineage>
</organism>
<evidence type="ECO:0000313" key="1">
    <source>
        <dbReference type="EMBL" id="MDN7024978.1"/>
    </source>
</evidence>
<name>A0ABT8MAL2_9EURY</name>
<keyword evidence="2" id="KW-1185">Reference proteome</keyword>
<comment type="caution">
    <text evidence="1">The sequence shown here is derived from an EMBL/GenBank/DDBJ whole genome shotgun (WGS) entry which is preliminary data.</text>
</comment>
<gene>
    <name evidence="1" type="ORF">FGU65_08775</name>
</gene>
<accession>A0ABT8MAL2</accession>
<dbReference type="EMBL" id="VCYH01000005">
    <property type="protein sequence ID" value="MDN7024978.1"/>
    <property type="molecule type" value="Genomic_DNA"/>
</dbReference>
<proteinExistence type="predicted"/>
<evidence type="ECO:0000313" key="2">
    <source>
        <dbReference type="Proteomes" id="UP001168338"/>
    </source>
</evidence>
<reference evidence="1" key="1">
    <citation type="submission" date="2019-05" db="EMBL/GenBank/DDBJ databases">
        <title>Methanoculleus sp. FWC-SCC1, a methanogenic archaeon isolated from deep marine cold seep.</title>
        <authorList>
            <person name="Chen Y.-W."/>
            <person name="Chen S.-C."/>
            <person name="Teng N.-H."/>
            <person name="Lai M.-C."/>
        </authorList>
    </citation>
    <scope>NUCLEOTIDE SEQUENCE</scope>
    <source>
        <strain evidence="1">FWC-SCC1</strain>
    </source>
</reference>
<dbReference type="Proteomes" id="UP001168338">
    <property type="component" value="Unassembled WGS sequence"/>
</dbReference>
<protein>
    <submittedName>
        <fullName evidence="1">Uncharacterized protein</fullName>
    </submittedName>
</protein>